<gene>
    <name evidence="3" type="ORF">ODALV1_LOCUS13491</name>
</gene>
<dbReference type="CDD" id="cd02981">
    <property type="entry name" value="PDI_b_family"/>
    <property type="match status" value="1"/>
</dbReference>
<dbReference type="PANTHER" id="PTHR46497">
    <property type="entry name" value="THIOREDOXIN DOMAIN-CONTAINING PROTEIN 11"/>
    <property type="match status" value="1"/>
</dbReference>
<keyword evidence="4" id="KW-1185">Reference proteome</keyword>
<name>A0ABP1QR10_9HEXA</name>
<evidence type="ECO:0000256" key="2">
    <source>
        <dbReference type="SAM" id="Phobius"/>
    </source>
</evidence>
<evidence type="ECO:0000313" key="4">
    <source>
        <dbReference type="Proteomes" id="UP001642540"/>
    </source>
</evidence>
<organism evidence="3 4">
    <name type="scientific">Orchesella dallaii</name>
    <dbReference type="NCBI Taxonomy" id="48710"/>
    <lineage>
        <taxon>Eukaryota</taxon>
        <taxon>Metazoa</taxon>
        <taxon>Ecdysozoa</taxon>
        <taxon>Arthropoda</taxon>
        <taxon>Hexapoda</taxon>
        <taxon>Collembola</taxon>
        <taxon>Entomobryomorpha</taxon>
        <taxon>Entomobryoidea</taxon>
        <taxon>Orchesellidae</taxon>
        <taxon>Orchesellinae</taxon>
        <taxon>Orchesella</taxon>
    </lineage>
</organism>
<keyword evidence="2" id="KW-1133">Transmembrane helix</keyword>
<feature type="compositionally biased region" description="Low complexity" evidence="1">
    <location>
        <begin position="46"/>
        <end position="58"/>
    </location>
</feature>
<keyword evidence="2" id="KW-0472">Membrane</keyword>
<sequence>MSQLRSEEISGPEQRSNQTTTDASIERSNKLPSQVAVEDTQEVLCSSSSSPTNSTSSSEAVGCSGGGSNAYDTDEVSSSSSSFSQYNISSSGDSSEVTSQDNSSSWKSVTVGSEELRTDRSTSTVSSGSELEISDPVLDADTHAGDKRSSEQDQNSTDGFETDETDGESSLTVGTTPKVPTPKDLSTASSKERKSKGLVIHSQAYYNRLQGSRRNNSNTNHEQRREIFAGRERNLRRLASENQSPGLLRRLDNFLYRMSVKVARYHKELCIIFLVCASGLASLRSSPPKIRAVSTPSPFFDDKDASYFINDNYMGEYVDLANKQIPYHPSFLFYYAPWDSESVASRPVFLNVAKHFFFAYHGRVKFYAINCWWPGGQCRKNYKNLSHYPIFVAHIGKSAGIIYNGPIREEPIIKFINSLLKPVTRIDTEEELWHFRAQHDVIMLGYFNFTMAESSDAYETYLQMALRTFEADPFNQVGFGLFLRPDLAEKFFLTSSNAISLVLFNEIHTAKWHGGYHTQGLKGPVSQVADWIVERTKTVPLTWVYALRNGFANRPVALGPQDFAQQLSKGPVFLLVTRRYFPSGHSPFYMQMKEIALDYFNCNRSGNVTKLRRTSHKVNSEWASIWSSVVQICQSKGSFECQRLMPNIKHWEKKRILFKREPLSRYENVSVALNFTGLSCISDRQLKFLAIDPVDVPYFIKLGLTGLRSVVRNMDDLDVDPMAFIIDSQNDLILPLPSLNITEIAIAIQNYTTSVENGDTDSLPSRYYWSRSEDIHKKNDVQLQTKPQGTLKTWTTVDLLNHVDGKSEGGDSILLLYTASFCGFCAIAVTHFVALSRFLADNYGNGDLKVTLARIDMFKNSLPTELNPEELPTVVFLPSWNRSDVRMYPDNQEITPLGLLRFVLSELDPESRVKASLMTPSCGLGIGSCTTSTSTKAESDCELSTTSASIWNKSNATDGERLSCIKSGRTSVSSQIELLLQRLQNGEEASFNGGDYPLNRMTTQHWNGQVLDRLRTMAVTLEVS</sequence>
<reference evidence="3 4" key="1">
    <citation type="submission" date="2024-08" db="EMBL/GenBank/DDBJ databases">
        <authorList>
            <person name="Cucini C."/>
            <person name="Frati F."/>
        </authorList>
    </citation>
    <scope>NUCLEOTIDE SEQUENCE [LARGE SCALE GENOMIC DNA]</scope>
</reference>
<dbReference type="Gene3D" id="3.40.30.10">
    <property type="entry name" value="Glutaredoxin"/>
    <property type="match status" value="2"/>
</dbReference>
<proteinExistence type="predicted"/>
<dbReference type="EMBL" id="CAXLJM020000041">
    <property type="protein sequence ID" value="CAL8109570.1"/>
    <property type="molecule type" value="Genomic_DNA"/>
</dbReference>
<protein>
    <recommendedName>
        <fullName evidence="5">Thioredoxin domain-containing protein 11</fullName>
    </recommendedName>
</protein>
<feature type="transmembrane region" description="Helical" evidence="2">
    <location>
        <begin position="814"/>
        <end position="835"/>
    </location>
</feature>
<comment type="caution">
    <text evidence="3">The sequence shown here is derived from an EMBL/GenBank/DDBJ whole genome shotgun (WGS) entry which is preliminary data.</text>
</comment>
<accession>A0ABP1QR10</accession>
<evidence type="ECO:0000313" key="3">
    <source>
        <dbReference type="EMBL" id="CAL8109570.1"/>
    </source>
</evidence>
<dbReference type="InterPro" id="IPR036249">
    <property type="entry name" value="Thioredoxin-like_sf"/>
</dbReference>
<dbReference type="SUPFAM" id="SSF52833">
    <property type="entry name" value="Thioredoxin-like"/>
    <property type="match status" value="2"/>
</dbReference>
<feature type="region of interest" description="Disordered" evidence="1">
    <location>
        <begin position="1"/>
        <end position="197"/>
    </location>
</feature>
<evidence type="ECO:0008006" key="5">
    <source>
        <dbReference type="Google" id="ProtNLM"/>
    </source>
</evidence>
<dbReference type="InterPro" id="IPR052792">
    <property type="entry name" value="Thioredoxin_dom-contain_11"/>
</dbReference>
<feature type="compositionally biased region" description="Polar residues" evidence="1">
    <location>
        <begin position="13"/>
        <end position="23"/>
    </location>
</feature>
<feature type="compositionally biased region" description="Basic and acidic residues" evidence="1">
    <location>
        <begin position="140"/>
        <end position="151"/>
    </location>
</feature>
<keyword evidence="2" id="KW-0812">Transmembrane</keyword>
<feature type="compositionally biased region" description="Polar residues" evidence="1">
    <location>
        <begin position="92"/>
        <end position="111"/>
    </location>
</feature>
<evidence type="ECO:0000256" key="1">
    <source>
        <dbReference type="SAM" id="MobiDB-lite"/>
    </source>
</evidence>
<dbReference type="PANTHER" id="PTHR46497:SF1">
    <property type="entry name" value="THIOREDOXIN DOMAIN-CONTAINING PROTEIN 11"/>
    <property type="match status" value="1"/>
</dbReference>
<dbReference type="Proteomes" id="UP001642540">
    <property type="component" value="Unassembled WGS sequence"/>
</dbReference>
<feature type="compositionally biased region" description="Low complexity" evidence="1">
    <location>
        <begin position="77"/>
        <end position="91"/>
    </location>
</feature>